<dbReference type="AlphaFoldDB" id="A0A1H8GNT5"/>
<dbReference type="GO" id="GO:1990281">
    <property type="term" value="C:efflux pump complex"/>
    <property type="evidence" value="ECO:0007669"/>
    <property type="project" value="TreeGrafter"/>
</dbReference>
<dbReference type="Pfam" id="PF02321">
    <property type="entry name" value="OEP"/>
    <property type="match status" value="2"/>
</dbReference>
<dbReference type="Gene3D" id="1.20.1600.10">
    <property type="entry name" value="Outer membrane efflux proteins (OEP)"/>
    <property type="match status" value="1"/>
</dbReference>
<dbReference type="InterPro" id="IPR003423">
    <property type="entry name" value="OMP_efflux"/>
</dbReference>
<keyword evidence="8" id="KW-0175">Coiled coil</keyword>
<dbReference type="RefSeq" id="WP_089919870.1">
    <property type="nucleotide sequence ID" value="NZ_FOBB01000010.1"/>
</dbReference>
<protein>
    <submittedName>
        <fullName evidence="10">Outer membrane protein TolC</fullName>
    </submittedName>
</protein>
<keyword evidence="11" id="KW-1185">Reference proteome</keyword>
<keyword evidence="3" id="KW-0813">Transport</keyword>
<name>A0A1H8GNT5_9BACT</name>
<evidence type="ECO:0000313" key="10">
    <source>
        <dbReference type="EMBL" id="SEN45465.1"/>
    </source>
</evidence>
<evidence type="ECO:0000256" key="6">
    <source>
        <dbReference type="ARBA" id="ARBA00023136"/>
    </source>
</evidence>
<dbReference type="STRING" id="573321.SAMN04488505_110195"/>
<feature type="coiled-coil region" evidence="8">
    <location>
        <begin position="322"/>
        <end position="373"/>
    </location>
</feature>
<keyword evidence="4" id="KW-1134">Transmembrane beta strand</keyword>
<evidence type="ECO:0000256" key="1">
    <source>
        <dbReference type="ARBA" id="ARBA00004442"/>
    </source>
</evidence>
<dbReference type="GO" id="GO:0015288">
    <property type="term" value="F:porin activity"/>
    <property type="evidence" value="ECO:0007669"/>
    <property type="project" value="TreeGrafter"/>
</dbReference>
<evidence type="ECO:0000313" key="11">
    <source>
        <dbReference type="Proteomes" id="UP000198984"/>
    </source>
</evidence>
<evidence type="ECO:0000256" key="7">
    <source>
        <dbReference type="ARBA" id="ARBA00023237"/>
    </source>
</evidence>
<accession>A0A1H8GNT5</accession>
<gene>
    <name evidence="10" type="ORF">SAMN04488505_110195</name>
</gene>
<dbReference type="GO" id="GO:0009279">
    <property type="term" value="C:cell outer membrane"/>
    <property type="evidence" value="ECO:0007669"/>
    <property type="project" value="UniProtKB-SubCell"/>
</dbReference>
<keyword evidence="5" id="KW-0812">Transmembrane</keyword>
<dbReference type="OrthoDB" id="9811587at2"/>
<feature type="signal peptide" evidence="9">
    <location>
        <begin position="1"/>
        <end position="19"/>
    </location>
</feature>
<evidence type="ECO:0000256" key="8">
    <source>
        <dbReference type="SAM" id="Coils"/>
    </source>
</evidence>
<dbReference type="PANTHER" id="PTHR30026">
    <property type="entry name" value="OUTER MEMBRANE PROTEIN TOLC"/>
    <property type="match status" value="1"/>
</dbReference>
<reference evidence="10 11" key="1">
    <citation type="submission" date="2016-10" db="EMBL/GenBank/DDBJ databases">
        <authorList>
            <person name="de Groot N.N."/>
        </authorList>
    </citation>
    <scope>NUCLEOTIDE SEQUENCE [LARGE SCALE GENOMIC DNA]</scope>
    <source>
        <strain evidence="10 11">DSM 21039</strain>
    </source>
</reference>
<evidence type="ECO:0000256" key="4">
    <source>
        <dbReference type="ARBA" id="ARBA00022452"/>
    </source>
</evidence>
<keyword evidence="7" id="KW-0998">Cell outer membrane</keyword>
<keyword evidence="9" id="KW-0732">Signal</keyword>
<sequence length="443" mass="50158">MNRKIIVLFLCSFALKVNAQDNWTLKQCIDYGLKNNRNNTIYANEKRAADAKAKEALADYLPRVSLTSTLDDNLKLQQTVIPAGIFGPNDVKVSLSKQYSSNATAQLDQVIYDQSMLTGLKANKYNRQQAELNIQQSQEAIIYNISTAWFQIFVYRQQLELLQVNKETYEKQIAIYRLQVSKGTALQKDQDKVTVDYNNTVSQIRVAESNLQLAENELKYEMGYPINEPLAVDTSAGIKIPAALPEDSAGAFSPTARVDYRLSQVNIQALQIEQARIRAEALPKLTAYARYGAVGFGNNLKESYSTLLPFSAVGLKLTIPILDFYKRNAQYKQAEINRINAEEKLKLAEGQYKMEYENNRTKLLQAQANVENDQRNIALAESVLKVTDLQFQKGITDLTDWLNTQHSLKEAQNSYLNSLYNYYLAKIDLEKAAGTLKTFYNSL</sequence>
<comment type="subcellular location">
    <subcellularLocation>
        <location evidence="1">Cell outer membrane</location>
    </subcellularLocation>
</comment>
<evidence type="ECO:0000256" key="5">
    <source>
        <dbReference type="ARBA" id="ARBA00022692"/>
    </source>
</evidence>
<feature type="chain" id="PRO_5011463044" evidence="9">
    <location>
        <begin position="20"/>
        <end position="443"/>
    </location>
</feature>
<dbReference type="EMBL" id="FOBB01000010">
    <property type="protein sequence ID" value="SEN45465.1"/>
    <property type="molecule type" value="Genomic_DNA"/>
</dbReference>
<evidence type="ECO:0000256" key="2">
    <source>
        <dbReference type="ARBA" id="ARBA00007613"/>
    </source>
</evidence>
<dbReference type="SUPFAM" id="SSF56954">
    <property type="entry name" value="Outer membrane efflux proteins (OEP)"/>
    <property type="match status" value="1"/>
</dbReference>
<feature type="coiled-coil region" evidence="8">
    <location>
        <begin position="159"/>
        <end position="217"/>
    </location>
</feature>
<organism evidence="10 11">
    <name type="scientific">Chitinophaga rupis</name>
    <dbReference type="NCBI Taxonomy" id="573321"/>
    <lineage>
        <taxon>Bacteria</taxon>
        <taxon>Pseudomonadati</taxon>
        <taxon>Bacteroidota</taxon>
        <taxon>Chitinophagia</taxon>
        <taxon>Chitinophagales</taxon>
        <taxon>Chitinophagaceae</taxon>
        <taxon>Chitinophaga</taxon>
    </lineage>
</organism>
<dbReference type="Proteomes" id="UP000198984">
    <property type="component" value="Unassembled WGS sequence"/>
</dbReference>
<proteinExistence type="inferred from homology"/>
<dbReference type="PANTHER" id="PTHR30026:SF20">
    <property type="entry name" value="OUTER MEMBRANE PROTEIN TOLC"/>
    <property type="match status" value="1"/>
</dbReference>
<keyword evidence="6" id="KW-0472">Membrane</keyword>
<evidence type="ECO:0000256" key="3">
    <source>
        <dbReference type="ARBA" id="ARBA00022448"/>
    </source>
</evidence>
<dbReference type="InterPro" id="IPR051906">
    <property type="entry name" value="TolC-like"/>
</dbReference>
<comment type="similarity">
    <text evidence="2">Belongs to the outer membrane factor (OMF) (TC 1.B.17) family.</text>
</comment>
<dbReference type="GO" id="GO:0015562">
    <property type="term" value="F:efflux transmembrane transporter activity"/>
    <property type="evidence" value="ECO:0007669"/>
    <property type="project" value="InterPro"/>
</dbReference>
<evidence type="ECO:0000256" key="9">
    <source>
        <dbReference type="SAM" id="SignalP"/>
    </source>
</evidence>